<keyword evidence="2" id="KW-1185">Reference proteome</keyword>
<evidence type="ECO:0000313" key="1">
    <source>
        <dbReference type="EMBL" id="CAJ2642186.1"/>
    </source>
</evidence>
<evidence type="ECO:0000313" key="2">
    <source>
        <dbReference type="Proteomes" id="UP001177021"/>
    </source>
</evidence>
<protein>
    <submittedName>
        <fullName evidence="1">Uncharacterized protein</fullName>
    </submittedName>
</protein>
<organism evidence="1 2">
    <name type="scientific">Trifolium pratense</name>
    <name type="common">Red clover</name>
    <dbReference type="NCBI Taxonomy" id="57577"/>
    <lineage>
        <taxon>Eukaryota</taxon>
        <taxon>Viridiplantae</taxon>
        <taxon>Streptophyta</taxon>
        <taxon>Embryophyta</taxon>
        <taxon>Tracheophyta</taxon>
        <taxon>Spermatophyta</taxon>
        <taxon>Magnoliopsida</taxon>
        <taxon>eudicotyledons</taxon>
        <taxon>Gunneridae</taxon>
        <taxon>Pentapetalae</taxon>
        <taxon>rosids</taxon>
        <taxon>fabids</taxon>
        <taxon>Fabales</taxon>
        <taxon>Fabaceae</taxon>
        <taxon>Papilionoideae</taxon>
        <taxon>50 kb inversion clade</taxon>
        <taxon>NPAAA clade</taxon>
        <taxon>Hologalegina</taxon>
        <taxon>IRL clade</taxon>
        <taxon>Trifolieae</taxon>
        <taxon>Trifolium</taxon>
    </lineage>
</organism>
<proteinExistence type="predicted"/>
<sequence>MKEAIHHGFERVQFESDSKLLVDAIHSRRRGNSEFSLIVNDIILLMSSSYVNFEVKFVRRQANLVAHTLARAANVWASFHRFEIIPLCIEHLSVNDMN</sequence>
<name>A0ACB0JB28_TRIPR</name>
<accession>A0ACB0JB28</accession>
<gene>
    <name evidence="1" type="ORF">MILVUS5_LOCUS11692</name>
</gene>
<comment type="caution">
    <text evidence="1">The sequence shown here is derived from an EMBL/GenBank/DDBJ whole genome shotgun (WGS) entry which is preliminary data.</text>
</comment>
<reference evidence="1" key="1">
    <citation type="submission" date="2023-10" db="EMBL/GenBank/DDBJ databases">
        <authorList>
            <person name="Rodriguez Cubillos JULIANA M."/>
            <person name="De Vega J."/>
        </authorList>
    </citation>
    <scope>NUCLEOTIDE SEQUENCE</scope>
</reference>
<dbReference type="EMBL" id="CASHSV030000024">
    <property type="protein sequence ID" value="CAJ2642186.1"/>
    <property type="molecule type" value="Genomic_DNA"/>
</dbReference>
<dbReference type="Proteomes" id="UP001177021">
    <property type="component" value="Unassembled WGS sequence"/>
</dbReference>